<dbReference type="Pfam" id="PF13692">
    <property type="entry name" value="Glyco_trans_1_4"/>
    <property type="match status" value="1"/>
</dbReference>
<dbReference type="SUPFAM" id="SSF53756">
    <property type="entry name" value="UDP-Glycosyltransferase/glycogen phosphorylase"/>
    <property type="match status" value="1"/>
</dbReference>
<proteinExistence type="predicted"/>
<evidence type="ECO:0000256" key="1">
    <source>
        <dbReference type="ARBA" id="ARBA00022679"/>
    </source>
</evidence>
<protein>
    <submittedName>
        <fullName evidence="2">Glycosyl transferases group 1</fullName>
    </submittedName>
</protein>
<name>A0A6N2TDC3_9FIRM</name>
<gene>
    <name evidence="2" type="ORF">AVLFYP127_00554</name>
</gene>
<dbReference type="AlphaFoldDB" id="A0A6N2TDC3"/>
<dbReference type="GO" id="GO:0016757">
    <property type="term" value="F:glycosyltransferase activity"/>
    <property type="evidence" value="ECO:0007669"/>
    <property type="project" value="TreeGrafter"/>
</dbReference>
<evidence type="ECO:0000313" key="2">
    <source>
        <dbReference type="EMBL" id="VYT02733.1"/>
    </source>
</evidence>
<dbReference type="CDD" id="cd03801">
    <property type="entry name" value="GT4_PimA-like"/>
    <property type="match status" value="1"/>
</dbReference>
<organism evidence="2">
    <name type="scientific">Anaerococcus vaginalis</name>
    <dbReference type="NCBI Taxonomy" id="33037"/>
    <lineage>
        <taxon>Bacteria</taxon>
        <taxon>Bacillati</taxon>
        <taxon>Bacillota</taxon>
        <taxon>Tissierellia</taxon>
        <taxon>Tissierellales</taxon>
        <taxon>Peptoniphilaceae</taxon>
        <taxon>Anaerococcus</taxon>
    </lineage>
</organism>
<dbReference type="GO" id="GO:0009103">
    <property type="term" value="P:lipopolysaccharide biosynthetic process"/>
    <property type="evidence" value="ECO:0007669"/>
    <property type="project" value="TreeGrafter"/>
</dbReference>
<dbReference type="Gene3D" id="3.40.50.2000">
    <property type="entry name" value="Glycogen Phosphorylase B"/>
    <property type="match status" value="2"/>
</dbReference>
<dbReference type="EMBL" id="CACRSW010000026">
    <property type="protein sequence ID" value="VYT02733.1"/>
    <property type="molecule type" value="Genomic_DNA"/>
</dbReference>
<accession>A0A6N2TDC3</accession>
<sequence>MKILVLVQGYPDNNGNVASMFVHNRNLTYIKNGYDVTVLNFATKNKYKKDGIEVLSETDYYSSDKKFDLLIIHASNVRNHYRFLRKNSDKFKKIIFFYHGHEVLKLNEAYPDPFPYIKRNKIKENLQNAYDNFKLKIWRNYLPKIKDKSSFVFVSNWIKDEFFKNTKLNRDEFEDSCYVINNCVGEVFERETFDDKCEKKYDFITIRSNLDGSKYCVDLVNELAKNTPDAKFLLVGKGEYFNHYKKSENIEWINNTLSHKDMINYLQNSKFALMPTREDTQGLMTCEMAAFGMPVITSDIKVCREIFDGFNNAYLIDNDNIDTLDKFKDYDYHTVKDTRYYKEKTMKKELDLIAKNIK</sequence>
<dbReference type="PANTHER" id="PTHR46401">
    <property type="entry name" value="GLYCOSYLTRANSFERASE WBBK-RELATED"/>
    <property type="match status" value="1"/>
</dbReference>
<reference evidence="2" key="1">
    <citation type="submission" date="2019-11" db="EMBL/GenBank/DDBJ databases">
        <authorList>
            <person name="Feng L."/>
        </authorList>
    </citation>
    <scope>NUCLEOTIDE SEQUENCE</scope>
    <source>
        <strain evidence="2">AvaginalisLFYP127</strain>
    </source>
</reference>
<dbReference type="PANTHER" id="PTHR46401:SF2">
    <property type="entry name" value="GLYCOSYLTRANSFERASE WBBK-RELATED"/>
    <property type="match status" value="1"/>
</dbReference>
<dbReference type="RefSeq" id="WP_156329103.1">
    <property type="nucleotide sequence ID" value="NZ_CACRSW010000026.1"/>
</dbReference>
<keyword evidence="1 2" id="KW-0808">Transferase</keyword>